<dbReference type="GO" id="GO:0005886">
    <property type="term" value="C:plasma membrane"/>
    <property type="evidence" value="ECO:0007669"/>
    <property type="project" value="UniProtKB-SubCell"/>
</dbReference>
<dbReference type="Gene3D" id="1.20.1250.20">
    <property type="entry name" value="MFS general substrate transporter like domains"/>
    <property type="match status" value="1"/>
</dbReference>
<gene>
    <name evidence="7" type="ORF">DTL70_09195</name>
</gene>
<dbReference type="AlphaFoldDB" id="A0A367F594"/>
<protein>
    <submittedName>
        <fullName evidence="7">MFS transporter</fullName>
    </submittedName>
</protein>
<comment type="caution">
    <text evidence="7">The sequence shown here is derived from an EMBL/GenBank/DDBJ whole genome shotgun (WGS) entry which is preliminary data.</text>
</comment>
<sequence>MKAYLATAFLARLADEGVAVALALLALERTGSPALGAYVLTAWLAPHAVAAPVAGALAERARRPRLFHGGALAVFGAAIAVLGLTVGRAPVWLPVTAAVLGGCAGPVVTGGLSSLLGSLVPEGRARSRAYALDAASYNAAAVTAPAAVSTTVAVSSAGPGTALLAVSAGCATLLAATALPHPARCAAVDAGPARSAGALRDRITAGVRALWSVPQLRALTAATCVAFLGIGGLPVAAVLLAGAAGDAGAAGNAAASGQADGGGVLMAAFAMGGLVGSLGLARWRGAPEAGRLALGSLCATALALAGAALAPAFPLTVALFALAGLGDGPLLTATLRLRAEHAPDGARTQVFTLGAGLKLTSAAAGSALVGLLAQLPPAALVLGVAASQLAAAAVLRALDRPPPRAEGRSRHRSS</sequence>
<dbReference type="RefSeq" id="WP_114021374.1">
    <property type="nucleotide sequence ID" value="NZ_QOIN01000036.1"/>
</dbReference>
<feature type="transmembrane region" description="Helical" evidence="6">
    <location>
        <begin position="218"/>
        <end position="241"/>
    </location>
</feature>
<feature type="transmembrane region" description="Helical" evidence="6">
    <location>
        <begin position="92"/>
        <end position="120"/>
    </location>
</feature>
<dbReference type="PANTHER" id="PTHR23513:SF11">
    <property type="entry name" value="STAPHYLOFERRIN A TRANSPORTER"/>
    <property type="match status" value="1"/>
</dbReference>
<accession>A0A367F594</accession>
<keyword evidence="3 6" id="KW-0812">Transmembrane</keyword>
<name>A0A367F594_9ACTN</name>
<organism evidence="7 8">
    <name type="scientific">Streptomyces diacarni</name>
    <dbReference type="NCBI Taxonomy" id="2800381"/>
    <lineage>
        <taxon>Bacteria</taxon>
        <taxon>Bacillati</taxon>
        <taxon>Actinomycetota</taxon>
        <taxon>Actinomycetes</taxon>
        <taxon>Kitasatosporales</taxon>
        <taxon>Streptomycetaceae</taxon>
        <taxon>Streptomyces</taxon>
    </lineage>
</organism>
<feature type="transmembrane region" description="Helical" evidence="6">
    <location>
        <begin position="66"/>
        <end position="86"/>
    </location>
</feature>
<evidence type="ECO:0000256" key="6">
    <source>
        <dbReference type="SAM" id="Phobius"/>
    </source>
</evidence>
<dbReference type="Proteomes" id="UP000252914">
    <property type="component" value="Unassembled WGS sequence"/>
</dbReference>
<reference evidence="7 8" key="1">
    <citation type="submission" date="2018-06" db="EMBL/GenBank/DDBJ databases">
        <title>Streptomyces reniochalinae sp. nov. and Streptomyces diacarnus sp. nov. from marine sponges.</title>
        <authorList>
            <person name="Li L."/>
        </authorList>
    </citation>
    <scope>NUCLEOTIDE SEQUENCE [LARGE SCALE GENOMIC DNA]</scope>
    <source>
        <strain evidence="7 8">LHW51701</strain>
    </source>
</reference>
<evidence type="ECO:0000256" key="2">
    <source>
        <dbReference type="ARBA" id="ARBA00022475"/>
    </source>
</evidence>
<dbReference type="EMBL" id="QOIN01000036">
    <property type="protein sequence ID" value="RCG25546.1"/>
    <property type="molecule type" value="Genomic_DNA"/>
</dbReference>
<dbReference type="PANTHER" id="PTHR23513">
    <property type="entry name" value="INTEGRAL MEMBRANE EFFLUX PROTEIN-RELATED"/>
    <property type="match status" value="1"/>
</dbReference>
<evidence type="ECO:0000256" key="4">
    <source>
        <dbReference type="ARBA" id="ARBA00022989"/>
    </source>
</evidence>
<feature type="transmembrane region" description="Helical" evidence="6">
    <location>
        <begin position="261"/>
        <end position="280"/>
    </location>
</feature>
<dbReference type="SUPFAM" id="SSF103473">
    <property type="entry name" value="MFS general substrate transporter"/>
    <property type="match status" value="1"/>
</dbReference>
<evidence type="ECO:0000313" key="8">
    <source>
        <dbReference type="Proteomes" id="UP000252914"/>
    </source>
</evidence>
<keyword evidence="5 6" id="KW-0472">Membrane</keyword>
<feature type="transmembrane region" description="Helical" evidence="6">
    <location>
        <begin position="292"/>
        <end position="313"/>
    </location>
</feature>
<feature type="transmembrane region" description="Helical" evidence="6">
    <location>
        <begin position="35"/>
        <end position="54"/>
    </location>
</feature>
<dbReference type="GO" id="GO:0022857">
    <property type="term" value="F:transmembrane transporter activity"/>
    <property type="evidence" value="ECO:0007669"/>
    <property type="project" value="InterPro"/>
</dbReference>
<dbReference type="InterPro" id="IPR036259">
    <property type="entry name" value="MFS_trans_sf"/>
</dbReference>
<keyword evidence="4 6" id="KW-1133">Transmembrane helix</keyword>
<comment type="subcellular location">
    <subcellularLocation>
        <location evidence="1">Cell membrane</location>
        <topology evidence="1">Multi-pass membrane protein</topology>
    </subcellularLocation>
</comment>
<proteinExistence type="predicted"/>
<evidence type="ECO:0000256" key="1">
    <source>
        <dbReference type="ARBA" id="ARBA00004651"/>
    </source>
</evidence>
<dbReference type="Pfam" id="PF07690">
    <property type="entry name" value="MFS_1"/>
    <property type="match status" value="1"/>
</dbReference>
<evidence type="ECO:0000256" key="5">
    <source>
        <dbReference type="ARBA" id="ARBA00023136"/>
    </source>
</evidence>
<evidence type="ECO:0000256" key="3">
    <source>
        <dbReference type="ARBA" id="ARBA00022692"/>
    </source>
</evidence>
<dbReference type="InterPro" id="IPR011701">
    <property type="entry name" value="MFS"/>
</dbReference>
<evidence type="ECO:0000313" key="7">
    <source>
        <dbReference type="EMBL" id="RCG25546.1"/>
    </source>
</evidence>
<keyword evidence="8" id="KW-1185">Reference proteome</keyword>
<keyword evidence="2" id="KW-1003">Cell membrane</keyword>